<organism evidence="2 3">
    <name type="scientific">Caerostris extrusa</name>
    <name type="common">Bark spider</name>
    <name type="synonym">Caerostris bankana</name>
    <dbReference type="NCBI Taxonomy" id="172846"/>
    <lineage>
        <taxon>Eukaryota</taxon>
        <taxon>Metazoa</taxon>
        <taxon>Ecdysozoa</taxon>
        <taxon>Arthropoda</taxon>
        <taxon>Chelicerata</taxon>
        <taxon>Arachnida</taxon>
        <taxon>Araneae</taxon>
        <taxon>Araneomorphae</taxon>
        <taxon>Entelegynae</taxon>
        <taxon>Araneoidea</taxon>
        <taxon>Araneidae</taxon>
        <taxon>Caerostris</taxon>
    </lineage>
</organism>
<sequence>MFTRSPRAYTMSLGQVDSAISEKSSSRTYSRCEEEAEEEDGGVDGLLSGILFPLVPPTPLQTTPIRHSGGLRIHSLHYNRDGRCLWMVSKSKRNTIRLENYRSYFLDKYTEKCFPWYSCESAFSAIHILE</sequence>
<evidence type="ECO:0000313" key="3">
    <source>
        <dbReference type="Proteomes" id="UP001054945"/>
    </source>
</evidence>
<protein>
    <submittedName>
        <fullName evidence="2">Uncharacterized protein</fullName>
    </submittedName>
</protein>
<dbReference type="Proteomes" id="UP001054945">
    <property type="component" value="Unassembled WGS sequence"/>
</dbReference>
<name>A0AAV4S520_CAEEX</name>
<dbReference type="EMBL" id="BPLR01008929">
    <property type="protein sequence ID" value="GIY28291.1"/>
    <property type="molecule type" value="Genomic_DNA"/>
</dbReference>
<gene>
    <name evidence="2" type="ORF">CEXT_762841</name>
</gene>
<proteinExistence type="predicted"/>
<dbReference type="AlphaFoldDB" id="A0AAV4S520"/>
<keyword evidence="3" id="KW-1185">Reference proteome</keyword>
<evidence type="ECO:0000256" key="1">
    <source>
        <dbReference type="SAM" id="MobiDB-lite"/>
    </source>
</evidence>
<comment type="caution">
    <text evidence="2">The sequence shown here is derived from an EMBL/GenBank/DDBJ whole genome shotgun (WGS) entry which is preliminary data.</text>
</comment>
<evidence type="ECO:0000313" key="2">
    <source>
        <dbReference type="EMBL" id="GIY28291.1"/>
    </source>
</evidence>
<accession>A0AAV4S520</accession>
<reference evidence="2 3" key="1">
    <citation type="submission" date="2021-06" db="EMBL/GenBank/DDBJ databases">
        <title>Caerostris extrusa draft genome.</title>
        <authorList>
            <person name="Kono N."/>
            <person name="Arakawa K."/>
        </authorList>
    </citation>
    <scope>NUCLEOTIDE SEQUENCE [LARGE SCALE GENOMIC DNA]</scope>
</reference>
<feature type="region of interest" description="Disordered" evidence="1">
    <location>
        <begin position="24"/>
        <end position="43"/>
    </location>
</feature>